<gene>
    <name evidence="2" type="ORF">Tco_1068013</name>
</gene>
<comment type="caution">
    <text evidence="2">The sequence shown here is derived from an EMBL/GenBank/DDBJ whole genome shotgun (WGS) entry which is preliminary data.</text>
</comment>
<keyword evidence="3" id="KW-1185">Reference proteome</keyword>
<proteinExistence type="predicted"/>
<sequence>METIHVKFDELTAMASEHDSLEPVFQRFINDDSSVESMNTPFKKDLDNLFGPVYEEYFAKRSSDVSINFATQQVHNHEDSPSTSSIIVEDHESLTAQDPSNMHEFHQVQPLTHIWTKAYPLEQVIGDQSKHVMTQKRLHTDSELCMYALTISTFEPKNIKEAMSDHSWIESMQDELHQFKRLDVWELVPRLNGNNLIAIKWMWKDKNDVENIIIQNKSCLVAKGYKKEEGIDFKESFAPVACLEAVTMFIAYAAHKNITFF</sequence>
<dbReference type="Proteomes" id="UP001151760">
    <property type="component" value="Unassembled WGS sequence"/>
</dbReference>
<evidence type="ECO:0000313" key="3">
    <source>
        <dbReference type="Proteomes" id="UP001151760"/>
    </source>
</evidence>
<organism evidence="2 3">
    <name type="scientific">Tanacetum coccineum</name>
    <dbReference type="NCBI Taxonomy" id="301880"/>
    <lineage>
        <taxon>Eukaryota</taxon>
        <taxon>Viridiplantae</taxon>
        <taxon>Streptophyta</taxon>
        <taxon>Embryophyta</taxon>
        <taxon>Tracheophyta</taxon>
        <taxon>Spermatophyta</taxon>
        <taxon>Magnoliopsida</taxon>
        <taxon>eudicotyledons</taxon>
        <taxon>Gunneridae</taxon>
        <taxon>Pentapetalae</taxon>
        <taxon>asterids</taxon>
        <taxon>campanulids</taxon>
        <taxon>Asterales</taxon>
        <taxon>Asteraceae</taxon>
        <taxon>Asteroideae</taxon>
        <taxon>Anthemideae</taxon>
        <taxon>Anthemidinae</taxon>
        <taxon>Tanacetum</taxon>
    </lineage>
</organism>
<reference evidence="2" key="2">
    <citation type="submission" date="2022-01" db="EMBL/GenBank/DDBJ databases">
        <authorList>
            <person name="Yamashiro T."/>
            <person name="Shiraishi A."/>
            <person name="Satake H."/>
            <person name="Nakayama K."/>
        </authorList>
    </citation>
    <scope>NUCLEOTIDE SEQUENCE</scope>
</reference>
<feature type="domain" description="Reverse transcriptase Ty1/copia-type" evidence="1">
    <location>
        <begin position="183"/>
        <end position="257"/>
    </location>
</feature>
<evidence type="ECO:0000259" key="1">
    <source>
        <dbReference type="Pfam" id="PF07727"/>
    </source>
</evidence>
<evidence type="ECO:0000313" key="2">
    <source>
        <dbReference type="EMBL" id="GJT86296.1"/>
    </source>
</evidence>
<dbReference type="Pfam" id="PF07727">
    <property type="entry name" value="RVT_2"/>
    <property type="match status" value="1"/>
</dbReference>
<accession>A0ABQ5HEM0</accession>
<dbReference type="EMBL" id="BQNB010019535">
    <property type="protein sequence ID" value="GJT86296.1"/>
    <property type="molecule type" value="Genomic_DNA"/>
</dbReference>
<name>A0ABQ5HEM0_9ASTR</name>
<reference evidence="2" key="1">
    <citation type="journal article" date="2022" name="Int. J. Mol. Sci.">
        <title>Draft Genome of Tanacetum Coccineum: Genomic Comparison of Closely Related Tanacetum-Family Plants.</title>
        <authorList>
            <person name="Yamashiro T."/>
            <person name="Shiraishi A."/>
            <person name="Nakayama K."/>
            <person name="Satake H."/>
        </authorList>
    </citation>
    <scope>NUCLEOTIDE SEQUENCE</scope>
</reference>
<protein>
    <submittedName>
        <fullName evidence="2">Retrovirus-related pol polyprotein from transposon TNT 1-94</fullName>
    </submittedName>
</protein>
<dbReference type="InterPro" id="IPR013103">
    <property type="entry name" value="RVT_2"/>
</dbReference>